<dbReference type="Proteomes" id="UP000473885">
    <property type="component" value="Unassembled WGS sequence"/>
</dbReference>
<dbReference type="OrthoDB" id="1938377at2"/>
<sequence>MKKCILNSNKICDNCGECTICDLDRNKKCNNCGKCLEKEGYDTKAIKINEIIQKEQFVEEKELKKVLEEDEKEYKSLDSYENNDTSTILEDYDDNFSDDKSYAIENNENIKIEYIDDVDGLSEIIQDEERLSNIADEEFPGLIKLKGTKSYKE</sequence>
<dbReference type="RefSeq" id="WP_050607485.1">
    <property type="nucleotide sequence ID" value="NZ_CABKUB010000006.1"/>
</dbReference>
<keyword evidence="2" id="KW-1185">Reference proteome</keyword>
<dbReference type="AlphaFoldDB" id="A0A6M0R8S3"/>
<evidence type="ECO:0000313" key="1">
    <source>
        <dbReference type="EMBL" id="NEZ46167.1"/>
    </source>
</evidence>
<dbReference type="EMBL" id="SXDP01000002">
    <property type="protein sequence ID" value="NEZ46167.1"/>
    <property type="molecule type" value="Genomic_DNA"/>
</dbReference>
<organism evidence="1 2">
    <name type="scientific">Clostridium niameyense</name>
    <dbReference type="NCBI Taxonomy" id="1622073"/>
    <lineage>
        <taxon>Bacteria</taxon>
        <taxon>Bacillati</taxon>
        <taxon>Bacillota</taxon>
        <taxon>Clostridia</taxon>
        <taxon>Eubacteriales</taxon>
        <taxon>Clostridiaceae</taxon>
        <taxon>Clostridium</taxon>
    </lineage>
</organism>
<evidence type="ECO:0000313" key="2">
    <source>
        <dbReference type="Proteomes" id="UP000473885"/>
    </source>
</evidence>
<comment type="caution">
    <text evidence="1">The sequence shown here is derived from an EMBL/GenBank/DDBJ whole genome shotgun (WGS) entry which is preliminary data.</text>
</comment>
<proteinExistence type="predicted"/>
<accession>A0A6M0R8S3</accession>
<gene>
    <name evidence="1" type="ORF">FDF74_02945</name>
</gene>
<reference evidence="1 2" key="1">
    <citation type="submission" date="2019-04" db="EMBL/GenBank/DDBJ databases">
        <title>Genome sequencing of Clostridium botulinum Groups I-IV and Clostridium butyricum.</title>
        <authorList>
            <person name="Brunt J."/>
            <person name="Van Vliet A.H.M."/>
            <person name="Stringer S.C."/>
            <person name="Carter A.T."/>
            <person name="Peck M.W."/>
        </authorList>
    </citation>
    <scope>NUCLEOTIDE SEQUENCE [LARGE SCALE GENOMIC DNA]</scope>
    <source>
        <strain evidence="1 2">IFR 18/094</strain>
    </source>
</reference>
<protein>
    <submittedName>
        <fullName evidence="1">Uncharacterized protein</fullName>
    </submittedName>
</protein>
<name>A0A6M0R8S3_9CLOT</name>